<dbReference type="EMBL" id="KU221504">
    <property type="protein sequence ID" value="AMP41520.1"/>
    <property type="molecule type" value="Genomic_DNA"/>
</dbReference>
<proteinExistence type="predicted"/>
<reference evidence="1" key="1">
    <citation type="submission" date="2015-12" db="EMBL/GenBank/DDBJ databases">
        <authorList>
            <person name="Shamseldin A."/>
            <person name="Moawad H."/>
            <person name="Abd El-Rahim W.M."/>
            <person name="Sadowsky M.J."/>
        </authorList>
    </citation>
    <scope>NUCLEOTIDE SEQUENCE</scope>
</reference>
<dbReference type="AlphaFoldDB" id="A0A142BTT2"/>
<evidence type="ECO:0000313" key="1">
    <source>
        <dbReference type="EMBL" id="AMP41520.1"/>
    </source>
</evidence>
<name>A0A142BTT2_9BACT</name>
<sequence length="40" mass="4571">MAIRVYSPVRFENIWLFPLLGGPIIRIFLPDDGEPDNVLS</sequence>
<protein>
    <submittedName>
        <fullName evidence="1">Uncharacterized protein</fullName>
    </submittedName>
</protein>
<accession>A0A142BTT2</accession>
<organism evidence="1">
    <name type="scientific">uncultured Nitrospirota bacterium</name>
    <dbReference type="NCBI Taxonomy" id="170969"/>
    <lineage>
        <taxon>Bacteria</taxon>
        <taxon>Pseudomonadati</taxon>
        <taxon>Nitrospirota</taxon>
        <taxon>environmental samples</taxon>
    </lineage>
</organism>